<accession>A0A4W3ISQ5</accession>
<evidence type="ECO:0000256" key="10">
    <source>
        <dbReference type="SAM" id="MobiDB-lite"/>
    </source>
</evidence>
<feature type="domain" description="PPIase FKBP-type" evidence="11">
    <location>
        <begin position="147"/>
        <end position="233"/>
    </location>
</feature>
<evidence type="ECO:0000256" key="1">
    <source>
        <dbReference type="ARBA" id="ARBA00000971"/>
    </source>
</evidence>
<feature type="repeat" description="TPR" evidence="9">
    <location>
        <begin position="333"/>
        <end position="366"/>
    </location>
</feature>
<dbReference type="AlphaFoldDB" id="A0A4W3ISQ5"/>
<name>A0A4W3ISQ5_CALMI</name>
<dbReference type="SUPFAM" id="SSF48452">
    <property type="entry name" value="TPR-like"/>
    <property type="match status" value="1"/>
</dbReference>
<dbReference type="InterPro" id="IPR011990">
    <property type="entry name" value="TPR-like_helical_dom_sf"/>
</dbReference>
<reference evidence="12" key="5">
    <citation type="submission" date="2025-09" db="UniProtKB">
        <authorList>
            <consortium name="Ensembl"/>
        </authorList>
    </citation>
    <scope>IDENTIFICATION</scope>
</reference>
<reference evidence="13" key="3">
    <citation type="journal article" date="2014" name="Nature">
        <title>Elephant shark genome provides unique insights into gnathostome evolution.</title>
        <authorList>
            <consortium name="International Elephant Shark Genome Sequencing Consortium"/>
            <person name="Venkatesh B."/>
            <person name="Lee A.P."/>
            <person name="Ravi V."/>
            <person name="Maurya A.K."/>
            <person name="Lian M.M."/>
            <person name="Swann J.B."/>
            <person name="Ohta Y."/>
            <person name="Flajnik M.F."/>
            <person name="Sutoh Y."/>
            <person name="Kasahara M."/>
            <person name="Hoon S."/>
            <person name="Gangu V."/>
            <person name="Roy S.W."/>
            <person name="Irimia M."/>
            <person name="Korzh V."/>
            <person name="Kondrychyn I."/>
            <person name="Lim Z.W."/>
            <person name="Tay B.H."/>
            <person name="Tohari S."/>
            <person name="Kong K.W."/>
            <person name="Ho S."/>
            <person name="Lorente-Galdos B."/>
            <person name="Quilez J."/>
            <person name="Marques-Bonet T."/>
            <person name="Raney B.J."/>
            <person name="Ingham P.W."/>
            <person name="Tay A."/>
            <person name="Hillier L.W."/>
            <person name="Minx P."/>
            <person name="Boehm T."/>
            <person name="Wilson R.K."/>
            <person name="Brenner S."/>
            <person name="Warren W.C."/>
        </authorList>
    </citation>
    <scope>NUCLEOTIDE SEQUENCE [LARGE SCALE GENOMIC DNA]</scope>
</reference>
<feature type="compositionally biased region" description="Polar residues" evidence="10">
    <location>
        <begin position="1"/>
        <end position="16"/>
    </location>
</feature>
<dbReference type="Proteomes" id="UP000314986">
    <property type="component" value="Unassembled WGS sequence"/>
</dbReference>
<dbReference type="InterPro" id="IPR001179">
    <property type="entry name" value="PPIase_FKBP_dom"/>
</dbReference>
<feature type="domain" description="PPIase FKBP-type" evidence="11">
    <location>
        <begin position="30"/>
        <end position="118"/>
    </location>
</feature>
<dbReference type="InterPro" id="IPR019734">
    <property type="entry name" value="TPR_rpt"/>
</dbReference>
<keyword evidence="7 8" id="KW-0413">Isomerase</keyword>
<dbReference type="GeneTree" id="ENSGT00940000157200"/>
<dbReference type="FunFam" id="1.25.40.10:FF:000008">
    <property type="entry name" value="Peptidylprolyl isomerase"/>
    <property type="match status" value="1"/>
</dbReference>
<dbReference type="PROSITE" id="PS50059">
    <property type="entry name" value="FKBP_PPIASE"/>
    <property type="match status" value="2"/>
</dbReference>
<evidence type="ECO:0000256" key="9">
    <source>
        <dbReference type="PROSITE-ProRule" id="PRU00339"/>
    </source>
</evidence>
<evidence type="ECO:0000256" key="8">
    <source>
        <dbReference type="PROSITE-ProRule" id="PRU00277"/>
    </source>
</evidence>
<dbReference type="PANTHER" id="PTHR46512:SF9">
    <property type="entry name" value="PEPTIDYLPROLYL ISOMERASE"/>
    <property type="match status" value="1"/>
</dbReference>
<evidence type="ECO:0000313" key="12">
    <source>
        <dbReference type="Ensembl" id="ENSCMIP00000030496.1"/>
    </source>
</evidence>
<dbReference type="Pfam" id="PF13181">
    <property type="entry name" value="TPR_8"/>
    <property type="match status" value="1"/>
</dbReference>
<evidence type="ECO:0000256" key="4">
    <source>
        <dbReference type="ARBA" id="ARBA00022803"/>
    </source>
</evidence>
<feature type="repeat" description="TPR" evidence="9">
    <location>
        <begin position="299"/>
        <end position="332"/>
    </location>
</feature>
<dbReference type="Ensembl" id="ENSCMIT00000030963.1">
    <property type="protein sequence ID" value="ENSCMIP00000030496.1"/>
    <property type="gene ID" value="ENSCMIG00000013105.1"/>
</dbReference>
<protein>
    <recommendedName>
        <fullName evidence="2 8">peptidylprolyl isomerase</fullName>
        <ecNumber evidence="2 8">5.2.1.8</ecNumber>
    </recommendedName>
</protein>
<feature type="region of interest" description="Disordered" evidence="10">
    <location>
        <begin position="1"/>
        <end position="24"/>
    </location>
</feature>
<keyword evidence="4 9" id="KW-0802">TPR repeat</keyword>
<dbReference type="SUPFAM" id="SSF54534">
    <property type="entry name" value="FKBP-like"/>
    <property type="match status" value="2"/>
</dbReference>
<gene>
    <name evidence="12" type="primary">fkbp4</name>
</gene>
<dbReference type="PROSITE" id="PS50005">
    <property type="entry name" value="TPR"/>
    <property type="match status" value="2"/>
</dbReference>
<keyword evidence="3" id="KW-0677">Repeat</keyword>
<dbReference type="PANTHER" id="PTHR46512">
    <property type="entry name" value="PEPTIDYLPROLYL ISOMERASE"/>
    <property type="match status" value="1"/>
</dbReference>
<reference evidence="12" key="4">
    <citation type="submission" date="2025-08" db="UniProtKB">
        <authorList>
            <consortium name="Ensembl"/>
        </authorList>
    </citation>
    <scope>IDENTIFICATION</scope>
</reference>
<dbReference type="Pfam" id="PF13174">
    <property type="entry name" value="TPR_6"/>
    <property type="match status" value="1"/>
</dbReference>
<dbReference type="SMART" id="SM00028">
    <property type="entry name" value="TPR"/>
    <property type="match status" value="3"/>
</dbReference>
<evidence type="ECO:0000256" key="3">
    <source>
        <dbReference type="ARBA" id="ARBA00022737"/>
    </source>
</evidence>
<reference evidence="13" key="1">
    <citation type="journal article" date="2006" name="Science">
        <title>Ancient noncoding elements conserved in the human genome.</title>
        <authorList>
            <person name="Venkatesh B."/>
            <person name="Kirkness E.F."/>
            <person name="Loh Y.H."/>
            <person name="Halpern A.L."/>
            <person name="Lee A.P."/>
            <person name="Johnson J."/>
            <person name="Dandona N."/>
            <person name="Viswanathan L.D."/>
            <person name="Tay A."/>
            <person name="Venter J.C."/>
            <person name="Strausberg R.L."/>
            <person name="Brenner S."/>
        </authorList>
    </citation>
    <scope>NUCLEOTIDE SEQUENCE [LARGE SCALE GENOMIC DNA]</scope>
</reference>
<dbReference type="InterPro" id="IPR050754">
    <property type="entry name" value="FKBP4/5/8-like"/>
</dbReference>
<proteinExistence type="predicted"/>
<feature type="compositionally biased region" description="Basic and acidic residues" evidence="10">
    <location>
        <begin position="406"/>
        <end position="422"/>
    </location>
</feature>
<dbReference type="EC" id="5.2.1.8" evidence="2 8"/>
<evidence type="ECO:0000313" key="13">
    <source>
        <dbReference type="Proteomes" id="UP000314986"/>
    </source>
</evidence>
<evidence type="ECO:0000256" key="2">
    <source>
        <dbReference type="ARBA" id="ARBA00013194"/>
    </source>
</evidence>
<reference evidence="13" key="2">
    <citation type="journal article" date="2007" name="PLoS Biol.">
        <title>Survey sequencing and comparative analysis of the elephant shark (Callorhinchus milii) genome.</title>
        <authorList>
            <person name="Venkatesh B."/>
            <person name="Kirkness E.F."/>
            <person name="Loh Y.H."/>
            <person name="Halpern A.L."/>
            <person name="Lee A.P."/>
            <person name="Johnson J."/>
            <person name="Dandona N."/>
            <person name="Viswanathan L.D."/>
            <person name="Tay A."/>
            <person name="Venter J.C."/>
            <person name="Strausberg R.L."/>
            <person name="Brenner S."/>
        </authorList>
    </citation>
    <scope>NUCLEOTIDE SEQUENCE [LARGE SCALE GENOMIC DNA]</scope>
</reference>
<evidence type="ECO:0000256" key="5">
    <source>
        <dbReference type="ARBA" id="ARBA00023110"/>
    </source>
</evidence>
<evidence type="ECO:0000256" key="6">
    <source>
        <dbReference type="ARBA" id="ARBA00023186"/>
    </source>
</evidence>
<dbReference type="Gene3D" id="1.25.40.10">
    <property type="entry name" value="Tetratricopeptide repeat domain"/>
    <property type="match status" value="1"/>
</dbReference>
<dbReference type="InterPro" id="IPR046357">
    <property type="entry name" value="PPIase_dom_sf"/>
</dbReference>
<keyword evidence="13" id="KW-1185">Reference proteome</keyword>
<feature type="region of interest" description="Disordered" evidence="10">
    <location>
        <begin position="406"/>
        <end position="454"/>
    </location>
</feature>
<organism evidence="12 13">
    <name type="scientific">Callorhinchus milii</name>
    <name type="common">Ghost shark</name>
    <dbReference type="NCBI Taxonomy" id="7868"/>
    <lineage>
        <taxon>Eukaryota</taxon>
        <taxon>Metazoa</taxon>
        <taxon>Chordata</taxon>
        <taxon>Craniata</taxon>
        <taxon>Vertebrata</taxon>
        <taxon>Chondrichthyes</taxon>
        <taxon>Holocephali</taxon>
        <taxon>Chimaeriformes</taxon>
        <taxon>Callorhinchidae</taxon>
        <taxon>Callorhinchus</taxon>
    </lineage>
</organism>
<dbReference type="GO" id="GO:0003755">
    <property type="term" value="F:peptidyl-prolyl cis-trans isomerase activity"/>
    <property type="evidence" value="ECO:0007669"/>
    <property type="project" value="UniProtKB-KW"/>
</dbReference>
<dbReference type="FunFam" id="3.10.50.40:FF:000013">
    <property type="entry name" value="Peptidylprolyl isomerase"/>
    <property type="match status" value="1"/>
</dbReference>
<dbReference type="FunFam" id="3.10.50.40:FF:000006">
    <property type="entry name" value="Peptidyl-prolyl cis-trans isomerase"/>
    <property type="match status" value="1"/>
</dbReference>
<sequence length="454" mass="50695">SSYTQHKLNNNQNGSLIKSDGTGDETPMTGDKVFVHYTGLLLDGTKFDSSRDRNEQFMFELGKGQVIKAWDTAVATMKIGEVCQIICKPEYAYGSAGSPPKIPPDSTLVFEIELFSFKAEDLTEDEDGGIMRRIRKKGEGYSKPNEGALVEIHLEGQYQGTVFDSRDVSFVLGDAEENDIPVGIEQALQSMEKGEDAMISLKPKYGFGEAGKSKFSIPANASLVYEVVLKNFEKAKESWEMNIAEKLEQSAILKDKGTQNFKLGKYKQASINYKKIVSWLEHEAGLSEDEEKSAQALRLAAHLNLAMCYIKLEENLQAVENCQKALELDTNNEKALFRMGEARLAINEYQLAKSDFQKLLELYPNNKAAKVQIGICQKKMKEQLDREKKIYANMFDKFADIDAKREAQKMKSKPKESVHGEEESLLEGGRGEPMDTSAKVVEPKSQTVEAAASE</sequence>
<comment type="catalytic activity">
    <reaction evidence="1 8">
        <text>[protein]-peptidylproline (omega=180) = [protein]-peptidylproline (omega=0)</text>
        <dbReference type="Rhea" id="RHEA:16237"/>
        <dbReference type="Rhea" id="RHEA-COMP:10747"/>
        <dbReference type="Rhea" id="RHEA-COMP:10748"/>
        <dbReference type="ChEBI" id="CHEBI:83833"/>
        <dbReference type="ChEBI" id="CHEBI:83834"/>
        <dbReference type="EC" id="5.2.1.8"/>
    </reaction>
</comment>
<keyword evidence="6" id="KW-0143">Chaperone</keyword>
<evidence type="ECO:0000256" key="7">
    <source>
        <dbReference type="ARBA" id="ARBA00023235"/>
    </source>
</evidence>
<evidence type="ECO:0000259" key="11">
    <source>
        <dbReference type="PROSITE" id="PS50059"/>
    </source>
</evidence>
<dbReference type="Gene3D" id="3.10.50.40">
    <property type="match status" value="2"/>
</dbReference>
<dbReference type="Pfam" id="PF00254">
    <property type="entry name" value="FKBP_C"/>
    <property type="match status" value="2"/>
</dbReference>
<keyword evidence="5 8" id="KW-0697">Rotamase</keyword>